<dbReference type="Gene3D" id="3.30.1950.10">
    <property type="entry name" value="wza like domain"/>
    <property type="match status" value="1"/>
</dbReference>
<evidence type="ECO:0000256" key="1">
    <source>
        <dbReference type="ARBA" id="ARBA00022729"/>
    </source>
</evidence>
<dbReference type="PANTHER" id="PTHR33619">
    <property type="entry name" value="POLYSACCHARIDE EXPORT PROTEIN GFCE-RELATED"/>
    <property type="match status" value="1"/>
</dbReference>
<evidence type="ECO:0000313" key="4">
    <source>
        <dbReference type="EMBL" id="MBO1926357.1"/>
    </source>
</evidence>
<name>A0ABS3Q228_9GAMM</name>
<dbReference type="EMBL" id="JAGETV010000002">
    <property type="protein sequence ID" value="MBO1926357.1"/>
    <property type="molecule type" value="Genomic_DNA"/>
</dbReference>
<sequence length="253" mass="27644">MLSIFKYLFVFSVIWIFNPVLAQEVSDDYRLAAGDSVSVNVFGEEELSFESLKLNEKGQFSYPFVGDIEAQGLTAKQLQEKLVNILKDGFLKDPKLTVSVEEYRQIYVSGAVNEPGGYPYQPGLTVRGATTLAGGLTEEADEKRIFIIREKGLAQTETLAGMEVEVGPGDSVNVKEFKKVFITGAVKKPGSFPFEQGLTVAQLTALAGGLTERASESKITVVHDNDESKTAYSIEMKNFIQPGDSVTVGEGFF</sequence>
<organism evidence="4 5">
    <name type="scientific">Thiomicrorhabdus marina</name>
    <dbReference type="NCBI Taxonomy" id="2818442"/>
    <lineage>
        <taxon>Bacteria</taxon>
        <taxon>Pseudomonadati</taxon>
        <taxon>Pseudomonadota</taxon>
        <taxon>Gammaproteobacteria</taxon>
        <taxon>Thiotrichales</taxon>
        <taxon>Piscirickettsiaceae</taxon>
        <taxon>Thiomicrorhabdus</taxon>
    </lineage>
</organism>
<dbReference type="InterPro" id="IPR003715">
    <property type="entry name" value="Poly_export_N"/>
</dbReference>
<dbReference type="Proteomes" id="UP000664835">
    <property type="component" value="Unassembled WGS sequence"/>
</dbReference>
<dbReference type="RefSeq" id="WP_208147187.1">
    <property type="nucleotide sequence ID" value="NZ_JAGETV010000002.1"/>
</dbReference>
<feature type="domain" description="Soluble ligand binding" evidence="3">
    <location>
        <begin position="106"/>
        <end position="150"/>
    </location>
</feature>
<protein>
    <submittedName>
        <fullName evidence="4">SLBB domain-containing protein</fullName>
    </submittedName>
</protein>
<keyword evidence="1" id="KW-0732">Signal</keyword>
<evidence type="ECO:0000259" key="2">
    <source>
        <dbReference type="Pfam" id="PF02563"/>
    </source>
</evidence>
<dbReference type="InterPro" id="IPR019554">
    <property type="entry name" value="Soluble_ligand-bd"/>
</dbReference>
<dbReference type="Pfam" id="PF02563">
    <property type="entry name" value="Poly_export"/>
    <property type="match status" value="1"/>
</dbReference>
<dbReference type="InterPro" id="IPR049712">
    <property type="entry name" value="Poly_export"/>
</dbReference>
<keyword evidence="5" id="KW-1185">Reference proteome</keyword>
<dbReference type="Pfam" id="PF10531">
    <property type="entry name" value="SLBB"/>
    <property type="match status" value="2"/>
</dbReference>
<feature type="domain" description="Soluble ligand binding" evidence="3">
    <location>
        <begin position="179"/>
        <end position="222"/>
    </location>
</feature>
<comment type="caution">
    <text evidence="4">The sequence shown here is derived from an EMBL/GenBank/DDBJ whole genome shotgun (WGS) entry which is preliminary data.</text>
</comment>
<accession>A0ABS3Q228</accession>
<dbReference type="PANTHER" id="PTHR33619:SF3">
    <property type="entry name" value="POLYSACCHARIDE EXPORT PROTEIN GFCE-RELATED"/>
    <property type="match status" value="1"/>
</dbReference>
<gene>
    <name evidence="4" type="ORF">J3998_02105</name>
</gene>
<dbReference type="Gene3D" id="3.10.560.10">
    <property type="entry name" value="Outer membrane lipoprotein wza domain like"/>
    <property type="match status" value="2"/>
</dbReference>
<proteinExistence type="predicted"/>
<evidence type="ECO:0000259" key="3">
    <source>
        <dbReference type="Pfam" id="PF10531"/>
    </source>
</evidence>
<reference evidence="4 5" key="1">
    <citation type="submission" date="2021-03" db="EMBL/GenBank/DDBJ databases">
        <title>Thiomicrorhabdus sp.nov.,novel sulfur-oxidizing bacteria isolated from coastal sediment.</title>
        <authorList>
            <person name="Liu X."/>
        </authorList>
    </citation>
    <scope>NUCLEOTIDE SEQUENCE [LARGE SCALE GENOMIC DNA]</scope>
    <source>
        <strain evidence="4 5">6S2-11</strain>
    </source>
</reference>
<feature type="domain" description="Polysaccharide export protein N-terminal" evidence="2">
    <location>
        <begin position="24"/>
        <end position="100"/>
    </location>
</feature>
<evidence type="ECO:0000313" key="5">
    <source>
        <dbReference type="Proteomes" id="UP000664835"/>
    </source>
</evidence>